<dbReference type="EMBL" id="QGNA01000003">
    <property type="protein sequence ID" value="PWS36089.1"/>
    <property type="molecule type" value="Genomic_DNA"/>
</dbReference>
<dbReference type="GO" id="GO:0016787">
    <property type="term" value="F:hydrolase activity"/>
    <property type="evidence" value="ECO:0007669"/>
    <property type="project" value="InterPro"/>
</dbReference>
<gene>
    <name evidence="3" type="ORF">DFH01_12845</name>
</gene>
<evidence type="ECO:0000259" key="2">
    <source>
        <dbReference type="Pfam" id="PF04909"/>
    </source>
</evidence>
<dbReference type="SUPFAM" id="SSF51556">
    <property type="entry name" value="Metallo-dependent hydrolases"/>
    <property type="match status" value="1"/>
</dbReference>
<dbReference type="GO" id="GO:0019748">
    <property type="term" value="P:secondary metabolic process"/>
    <property type="evidence" value="ECO:0007669"/>
    <property type="project" value="TreeGrafter"/>
</dbReference>
<name>A0A317FDS5_9PROT</name>
<dbReference type="InterPro" id="IPR032466">
    <property type="entry name" value="Metal_Hydrolase"/>
</dbReference>
<organism evidence="3 4">
    <name type="scientific">Falsiroseomonas bella</name>
    <dbReference type="NCBI Taxonomy" id="2184016"/>
    <lineage>
        <taxon>Bacteria</taxon>
        <taxon>Pseudomonadati</taxon>
        <taxon>Pseudomonadota</taxon>
        <taxon>Alphaproteobacteria</taxon>
        <taxon>Acetobacterales</taxon>
        <taxon>Roseomonadaceae</taxon>
        <taxon>Falsiroseomonas</taxon>
    </lineage>
</organism>
<dbReference type="OrthoDB" id="7325417at2"/>
<dbReference type="Proteomes" id="UP000245765">
    <property type="component" value="Unassembled WGS sequence"/>
</dbReference>
<reference evidence="4" key="1">
    <citation type="submission" date="2018-05" db="EMBL/GenBank/DDBJ databases">
        <authorList>
            <person name="Du Z."/>
            <person name="Wang X."/>
        </authorList>
    </citation>
    <scope>NUCLEOTIDE SEQUENCE [LARGE SCALE GENOMIC DNA]</scope>
    <source>
        <strain evidence="4">CQN31</strain>
    </source>
</reference>
<keyword evidence="1" id="KW-0456">Lyase</keyword>
<dbReference type="GO" id="GO:0005737">
    <property type="term" value="C:cytoplasm"/>
    <property type="evidence" value="ECO:0007669"/>
    <property type="project" value="TreeGrafter"/>
</dbReference>
<dbReference type="RefSeq" id="WP_109870883.1">
    <property type="nucleotide sequence ID" value="NZ_QGNA01000003.1"/>
</dbReference>
<dbReference type="AlphaFoldDB" id="A0A317FDS5"/>
<dbReference type="Gene3D" id="3.20.20.140">
    <property type="entry name" value="Metal-dependent hydrolases"/>
    <property type="match status" value="1"/>
</dbReference>
<dbReference type="PANTHER" id="PTHR21240">
    <property type="entry name" value="2-AMINO-3-CARBOXYLMUCONATE-6-SEMIALDEHYDE DECARBOXYLASE"/>
    <property type="match status" value="1"/>
</dbReference>
<dbReference type="InterPro" id="IPR032465">
    <property type="entry name" value="ACMSD"/>
</dbReference>
<proteinExistence type="predicted"/>
<dbReference type="GO" id="GO:0016831">
    <property type="term" value="F:carboxy-lyase activity"/>
    <property type="evidence" value="ECO:0007669"/>
    <property type="project" value="InterPro"/>
</dbReference>
<protein>
    <recommendedName>
        <fullName evidence="2">Amidohydrolase-related domain-containing protein</fullName>
    </recommendedName>
</protein>
<dbReference type="PANTHER" id="PTHR21240:SF28">
    <property type="entry name" value="ISO-OROTATE DECARBOXYLASE (EUROFUNG)"/>
    <property type="match status" value="1"/>
</dbReference>
<accession>A0A317FDS5</accession>
<evidence type="ECO:0000313" key="3">
    <source>
        <dbReference type="EMBL" id="PWS36089.1"/>
    </source>
</evidence>
<feature type="domain" description="Amidohydrolase-related" evidence="2">
    <location>
        <begin position="10"/>
        <end position="288"/>
    </location>
</feature>
<evidence type="ECO:0000313" key="4">
    <source>
        <dbReference type="Proteomes" id="UP000245765"/>
    </source>
</evidence>
<comment type="caution">
    <text evidence="3">The sequence shown here is derived from an EMBL/GenBank/DDBJ whole genome shotgun (WGS) entry which is preliminary data.</text>
</comment>
<sequence length="293" mass="33688">MSGSFMRILDCHSHWGTERGYLFRTPEALARQEAIWRTKVEYFTEDGMCDEFVRHDTRAILDLSYPKFWPIERMREEHDYAFDLARRRPDAIAGHWLQFDPRRAYESIKEFERALGAGAGFVGLCVNGQVTGVPPSDPRWDVFYQAAQAAGTPVMILTGLTGIGQGLPGGDGIELDNGHPRHIDHVAARYPGLRILAARPAWPWQDEMLAVLLHKPNVSYELHGWGPRRYSPELRKAIATWLQDRVMFGCDFPVLRHAKLIEDWQRMGFEEEILAKVLHRNAERYFGLGEETR</sequence>
<keyword evidence="4" id="KW-1185">Reference proteome</keyword>
<dbReference type="Pfam" id="PF04909">
    <property type="entry name" value="Amidohydro_2"/>
    <property type="match status" value="1"/>
</dbReference>
<evidence type="ECO:0000256" key="1">
    <source>
        <dbReference type="ARBA" id="ARBA00023239"/>
    </source>
</evidence>
<dbReference type="InterPro" id="IPR006680">
    <property type="entry name" value="Amidohydro-rel"/>
</dbReference>